<proteinExistence type="predicted"/>
<evidence type="ECO:0000256" key="1">
    <source>
        <dbReference type="ARBA" id="ARBA00022603"/>
    </source>
</evidence>
<keyword evidence="2" id="KW-0808">Transferase</keyword>
<dbReference type="InterPro" id="IPR029028">
    <property type="entry name" value="Alpha/beta_knot_MTases"/>
</dbReference>
<dbReference type="PANTHER" id="PTHR43191:SF2">
    <property type="entry name" value="RRNA METHYLTRANSFERASE 3, MITOCHONDRIAL"/>
    <property type="match status" value="1"/>
</dbReference>
<dbReference type="CDD" id="cd18082">
    <property type="entry name" value="SpoU-like_family"/>
    <property type="match status" value="1"/>
</dbReference>
<dbReference type="GO" id="GO:0008168">
    <property type="term" value="F:methyltransferase activity"/>
    <property type="evidence" value="ECO:0007669"/>
    <property type="project" value="UniProtKB-KW"/>
</dbReference>
<protein>
    <submittedName>
        <fullName evidence="4">TrmH family RNA methyltransferase</fullName>
    </submittedName>
</protein>
<keyword evidence="1 4" id="KW-0489">Methyltransferase</keyword>
<dbReference type="PANTHER" id="PTHR43191">
    <property type="entry name" value="RRNA METHYLTRANSFERASE 3"/>
    <property type="match status" value="1"/>
</dbReference>
<dbReference type="Gene3D" id="3.40.1280.10">
    <property type="match status" value="1"/>
</dbReference>
<gene>
    <name evidence="4" type="ORF">GCM10020221_10380</name>
</gene>
<evidence type="ECO:0000313" key="5">
    <source>
        <dbReference type="Proteomes" id="UP001501102"/>
    </source>
</evidence>
<dbReference type="Proteomes" id="UP001501102">
    <property type="component" value="Unassembled WGS sequence"/>
</dbReference>
<reference evidence="5" key="1">
    <citation type="journal article" date="2019" name="Int. J. Syst. Evol. Microbiol.">
        <title>The Global Catalogue of Microorganisms (GCM) 10K type strain sequencing project: providing services to taxonomists for standard genome sequencing and annotation.</title>
        <authorList>
            <consortium name="The Broad Institute Genomics Platform"/>
            <consortium name="The Broad Institute Genome Sequencing Center for Infectious Disease"/>
            <person name="Wu L."/>
            <person name="Ma J."/>
        </authorList>
    </citation>
    <scope>NUCLEOTIDE SEQUENCE [LARGE SCALE GENOMIC DNA]</scope>
    <source>
        <strain evidence="5">JCM 4087</strain>
    </source>
</reference>
<feature type="domain" description="tRNA/rRNA methyltransferase SpoU type" evidence="3">
    <location>
        <begin position="114"/>
        <end position="244"/>
    </location>
</feature>
<sequence>MTEDATGIAVRQWGELAPSAVLLDGFHALKHALRFGAEVGPVVTSDRDGVLALAERLAPDVSPALAALMVEVDRAVLRSLVPRGHTTEVAGLAVRPARGANLAALAARPRRAPVVVLDNPRNLGNVGAVVRLAAGFGVTGVVTTGDLDPWHQNAVRAGAGLHFATAVERVRSEDLPEGPVFALDADGDDIRSVPFPDDSVLVFGSERHGVSEELRGRADRVVSLPMRSGVSSYNLATSVGMALFHWGGLGGGAA</sequence>
<dbReference type="GO" id="GO:0032259">
    <property type="term" value="P:methylation"/>
    <property type="evidence" value="ECO:0007669"/>
    <property type="project" value="UniProtKB-KW"/>
</dbReference>
<dbReference type="SUPFAM" id="SSF75217">
    <property type="entry name" value="alpha/beta knot"/>
    <property type="match status" value="1"/>
</dbReference>
<comment type="caution">
    <text evidence="4">The sequence shown here is derived from an EMBL/GenBank/DDBJ whole genome shotgun (WGS) entry which is preliminary data.</text>
</comment>
<dbReference type="Pfam" id="PF00588">
    <property type="entry name" value="SpoU_methylase"/>
    <property type="match status" value="1"/>
</dbReference>
<dbReference type="EMBL" id="BAAAXZ010000037">
    <property type="protein sequence ID" value="GAA2916395.1"/>
    <property type="molecule type" value="Genomic_DNA"/>
</dbReference>
<evidence type="ECO:0000259" key="3">
    <source>
        <dbReference type="Pfam" id="PF00588"/>
    </source>
</evidence>
<dbReference type="InterPro" id="IPR051259">
    <property type="entry name" value="rRNA_Methyltransferase"/>
</dbReference>
<dbReference type="InterPro" id="IPR029026">
    <property type="entry name" value="tRNA_m1G_MTases_N"/>
</dbReference>
<accession>A0ABP6J0Q0</accession>
<evidence type="ECO:0000256" key="2">
    <source>
        <dbReference type="ARBA" id="ARBA00022679"/>
    </source>
</evidence>
<organism evidence="4 5">
    <name type="scientific">Streptomyces thioluteus</name>
    <dbReference type="NCBI Taxonomy" id="66431"/>
    <lineage>
        <taxon>Bacteria</taxon>
        <taxon>Bacillati</taxon>
        <taxon>Actinomycetota</taxon>
        <taxon>Actinomycetes</taxon>
        <taxon>Kitasatosporales</taxon>
        <taxon>Streptomycetaceae</taxon>
        <taxon>Streptomyces</taxon>
    </lineage>
</organism>
<dbReference type="RefSeq" id="WP_344961100.1">
    <property type="nucleotide sequence ID" value="NZ_BAAAXZ010000037.1"/>
</dbReference>
<keyword evidence="5" id="KW-1185">Reference proteome</keyword>
<evidence type="ECO:0000313" key="4">
    <source>
        <dbReference type="EMBL" id="GAA2916395.1"/>
    </source>
</evidence>
<dbReference type="InterPro" id="IPR001537">
    <property type="entry name" value="SpoU_MeTrfase"/>
</dbReference>
<name>A0ABP6J0Q0_STRTU</name>